<sequence>MIWKMKRLKHLYLPYRVRKSCNSARLRLDNLHDLEILYNLNPKTWSINPVANMSNLRKLRIEFAENFEELEVIFKPSSAILSSLRSFSLFLISNDMEETQVIQIFGCHLLEKLDLRGPIRKLPEPYRFPPNLTKLLLQFSKLHQDPMETLERGCQT</sequence>
<name>A0A5B7BBB1_DAVIN</name>
<evidence type="ECO:0000313" key="1">
    <source>
        <dbReference type="EMBL" id="MPA64723.1"/>
    </source>
</evidence>
<dbReference type="AlphaFoldDB" id="A0A5B7BBB1"/>
<dbReference type="EMBL" id="GHES01034164">
    <property type="protein sequence ID" value="MPA64723.1"/>
    <property type="molecule type" value="Transcribed_RNA"/>
</dbReference>
<dbReference type="SUPFAM" id="SSF52058">
    <property type="entry name" value="L domain-like"/>
    <property type="match status" value="1"/>
</dbReference>
<reference evidence="1" key="1">
    <citation type="submission" date="2019-08" db="EMBL/GenBank/DDBJ databases">
        <title>Reference gene set and small RNA set construction with multiple tissues from Davidia involucrata Baill.</title>
        <authorList>
            <person name="Yang H."/>
            <person name="Zhou C."/>
            <person name="Li G."/>
            <person name="Wang J."/>
            <person name="Gao P."/>
            <person name="Wang M."/>
            <person name="Wang R."/>
            <person name="Zhao Y."/>
        </authorList>
    </citation>
    <scope>NUCLEOTIDE SEQUENCE</scope>
    <source>
        <tissue evidence="1">Mixed with DoveR01_LX</tissue>
    </source>
</reference>
<dbReference type="InterPro" id="IPR032675">
    <property type="entry name" value="LRR_dom_sf"/>
</dbReference>
<protein>
    <submittedName>
        <fullName evidence="1">Uncharacterized protein</fullName>
    </submittedName>
</protein>
<accession>A0A5B7BBB1</accession>
<organism evidence="1">
    <name type="scientific">Davidia involucrata</name>
    <name type="common">Dove tree</name>
    <dbReference type="NCBI Taxonomy" id="16924"/>
    <lineage>
        <taxon>Eukaryota</taxon>
        <taxon>Viridiplantae</taxon>
        <taxon>Streptophyta</taxon>
        <taxon>Embryophyta</taxon>
        <taxon>Tracheophyta</taxon>
        <taxon>Spermatophyta</taxon>
        <taxon>Magnoliopsida</taxon>
        <taxon>eudicotyledons</taxon>
        <taxon>Gunneridae</taxon>
        <taxon>Pentapetalae</taxon>
        <taxon>asterids</taxon>
        <taxon>Cornales</taxon>
        <taxon>Nyssaceae</taxon>
        <taxon>Davidia</taxon>
    </lineage>
</organism>
<dbReference type="Gene3D" id="3.80.10.10">
    <property type="entry name" value="Ribonuclease Inhibitor"/>
    <property type="match status" value="1"/>
</dbReference>
<gene>
    <name evidence="1" type="ORF">Din_034164</name>
</gene>
<proteinExistence type="predicted"/>